<comment type="caution">
    <text evidence="1">The sequence shown here is derived from an EMBL/GenBank/DDBJ whole genome shotgun (WGS) entry which is preliminary data.</text>
</comment>
<sequence length="208" mass="24833">MNTTPDSDWNVRKSVDFKPPQTWISKIAQAEKPPISFDELMTFNLLKRTFKSYVELKYNIEECYKAVTDQLEWNNPEGKEYLFDLSKPLPLIMERGRQVVPVDYFINNDLEHIVILKRVEDLQLGFESYQKKLNITKPQTFRSDISNRIPYTTYSNPQGIIFKDKYKRNRLMRTDEIYKFSDETLISVRTVLHNVASNMRMDYLLKRR</sequence>
<gene>
    <name evidence="1" type="ORF">Tco_0704274</name>
</gene>
<name>A0ABQ4Y381_9ASTR</name>
<proteinExistence type="predicted"/>
<protein>
    <submittedName>
        <fullName evidence="1">Uncharacterized protein</fullName>
    </submittedName>
</protein>
<reference evidence="1" key="1">
    <citation type="journal article" date="2022" name="Int. J. Mol. Sci.">
        <title>Draft Genome of Tanacetum Coccineum: Genomic Comparison of Closely Related Tanacetum-Family Plants.</title>
        <authorList>
            <person name="Yamashiro T."/>
            <person name="Shiraishi A."/>
            <person name="Nakayama K."/>
            <person name="Satake H."/>
        </authorList>
    </citation>
    <scope>NUCLEOTIDE SEQUENCE</scope>
</reference>
<accession>A0ABQ4Y381</accession>
<evidence type="ECO:0000313" key="2">
    <source>
        <dbReference type="Proteomes" id="UP001151760"/>
    </source>
</evidence>
<dbReference type="Proteomes" id="UP001151760">
    <property type="component" value="Unassembled WGS sequence"/>
</dbReference>
<organism evidence="1 2">
    <name type="scientific">Tanacetum coccineum</name>
    <dbReference type="NCBI Taxonomy" id="301880"/>
    <lineage>
        <taxon>Eukaryota</taxon>
        <taxon>Viridiplantae</taxon>
        <taxon>Streptophyta</taxon>
        <taxon>Embryophyta</taxon>
        <taxon>Tracheophyta</taxon>
        <taxon>Spermatophyta</taxon>
        <taxon>Magnoliopsida</taxon>
        <taxon>eudicotyledons</taxon>
        <taxon>Gunneridae</taxon>
        <taxon>Pentapetalae</taxon>
        <taxon>asterids</taxon>
        <taxon>campanulids</taxon>
        <taxon>Asterales</taxon>
        <taxon>Asteraceae</taxon>
        <taxon>Asteroideae</taxon>
        <taxon>Anthemideae</taxon>
        <taxon>Anthemidinae</taxon>
        <taxon>Tanacetum</taxon>
    </lineage>
</organism>
<reference evidence="1" key="2">
    <citation type="submission" date="2022-01" db="EMBL/GenBank/DDBJ databases">
        <authorList>
            <person name="Yamashiro T."/>
            <person name="Shiraishi A."/>
            <person name="Satake H."/>
            <person name="Nakayama K."/>
        </authorList>
    </citation>
    <scope>NUCLEOTIDE SEQUENCE</scope>
</reference>
<dbReference type="EMBL" id="BQNB010010006">
    <property type="protein sequence ID" value="GJS71433.1"/>
    <property type="molecule type" value="Genomic_DNA"/>
</dbReference>
<evidence type="ECO:0000313" key="1">
    <source>
        <dbReference type="EMBL" id="GJS71433.1"/>
    </source>
</evidence>
<keyword evidence="2" id="KW-1185">Reference proteome</keyword>